<dbReference type="InterPro" id="IPR001173">
    <property type="entry name" value="Glyco_trans_2-like"/>
</dbReference>
<dbReference type="Pfam" id="PF00535">
    <property type="entry name" value="Glycos_transf_2"/>
    <property type="match status" value="1"/>
</dbReference>
<evidence type="ECO:0000256" key="1">
    <source>
        <dbReference type="ARBA" id="ARBA00022519"/>
    </source>
</evidence>
<protein>
    <submittedName>
        <fullName evidence="3">Glycosyltransferase</fullName>
    </submittedName>
</protein>
<evidence type="ECO:0000313" key="3">
    <source>
        <dbReference type="EMBL" id="MDI2595382.1"/>
    </source>
</evidence>
<feature type="domain" description="Glycosyltransferase 2-like" evidence="2">
    <location>
        <begin position="12"/>
        <end position="156"/>
    </location>
</feature>
<comment type="caution">
    <text evidence="3">The sequence shown here is derived from an EMBL/GenBank/DDBJ whole genome shotgun (WGS) entry which is preliminary data.</text>
</comment>
<accession>A0ABT6QYR1</accession>
<sequence>MSSSFFSATNFSIVLVNYKSLQLTQTCLNLLHEGLQGSDVPVYVVDNDSNDASSEYLRTLNWISLIERKSWGPEAGSVAHGRALDMALAKIETEYVFLLHTDTFIYDQAVFAMMIDSCASAHEVAAVGCIEQLNRGRARSAWRLASRFIKHYTRRGLRVLGVQAKAPKPYRETYLKSFCALWNVRLIKKHGLQFLMDERNPGYELQDKMAALGYAINFISPRKMFSYLDHLQSGTVAAMGGYAATHRRAKIYNRVVGSSTGGNGGKN</sequence>
<reference evidence="3 4" key="1">
    <citation type="submission" date="2023-02" db="EMBL/GenBank/DDBJ databases">
        <title>Pseudomonas chrutzelriedensis sp. nov., a potently antifungal strain isolated from moss.</title>
        <authorList>
            <person name="Schnyder A."/>
            <person name="Kalawong R."/>
            <person name="Eberl L."/>
            <person name="Agnoli K."/>
        </authorList>
    </citation>
    <scope>NUCLEOTIDE SEQUENCE [LARGE SCALE GENOMIC DNA]</scope>
    <source>
        <strain evidence="3 4">681</strain>
    </source>
</reference>
<dbReference type="Proteomes" id="UP001159100">
    <property type="component" value="Unassembled WGS sequence"/>
</dbReference>
<keyword evidence="1" id="KW-1003">Cell membrane</keyword>
<gene>
    <name evidence="3" type="ORF">POF45_28750</name>
</gene>
<dbReference type="EMBL" id="JARBWL010000002">
    <property type="protein sequence ID" value="MDI2595382.1"/>
    <property type="molecule type" value="Genomic_DNA"/>
</dbReference>
<dbReference type="SUPFAM" id="SSF53448">
    <property type="entry name" value="Nucleotide-diphospho-sugar transferases"/>
    <property type="match status" value="1"/>
</dbReference>
<evidence type="ECO:0000313" key="4">
    <source>
        <dbReference type="Proteomes" id="UP001159100"/>
    </source>
</evidence>
<dbReference type="Gene3D" id="3.90.550.10">
    <property type="entry name" value="Spore Coat Polysaccharide Biosynthesis Protein SpsA, Chain A"/>
    <property type="match status" value="1"/>
</dbReference>
<evidence type="ECO:0000259" key="2">
    <source>
        <dbReference type="Pfam" id="PF00535"/>
    </source>
</evidence>
<dbReference type="InterPro" id="IPR029044">
    <property type="entry name" value="Nucleotide-diphossugar_trans"/>
</dbReference>
<dbReference type="RefSeq" id="WP_282317331.1">
    <property type="nucleotide sequence ID" value="NZ_JARBWL010000002.1"/>
</dbReference>
<keyword evidence="1" id="KW-0997">Cell inner membrane</keyword>
<organism evidence="3 4">
    <name type="scientific">Pseudomonas fungipugnans</name>
    <dbReference type="NCBI Taxonomy" id="3024217"/>
    <lineage>
        <taxon>Bacteria</taxon>
        <taxon>Pseudomonadati</taxon>
        <taxon>Pseudomonadota</taxon>
        <taxon>Gammaproteobacteria</taxon>
        <taxon>Pseudomonadales</taxon>
        <taxon>Pseudomonadaceae</taxon>
        <taxon>Pseudomonas</taxon>
    </lineage>
</organism>
<name>A0ABT6QYR1_9PSED</name>
<keyword evidence="1" id="KW-0472">Membrane</keyword>
<proteinExistence type="predicted"/>
<keyword evidence="4" id="KW-1185">Reference proteome</keyword>